<reference evidence="2" key="1">
    <citation type="journal article" date="2015" name="Genome Announc.">
        <title>Draft Genome Sequence of Tolypothrix boutellei Strain VB521301.</title>
        <authorList>
            <person name="Chandrababunaidu M.M."/>
            <person name="Singh D."/>
            <person name="Sen D."/>
            <person name="Bhan S."/>
            <person name="Das S."/>
            <person name="Gupta A."/>
            <person name="Adhikary S.P."/>
            <person name="Tripathy S."/>
        </authorList>
    </citation>
    <scope>NUCLEOTIDE SEQUENCE</scope>
    <source>
        <strain evidence="2">VB521301</strain>
    </source>
</reference>
<organism evidence="2">
    <name type="scientific">Tolypothrix bouteillei VB521301</name>
    <dbReference type="NCBI Taxonomy" id="1479485"/>
    <lineage>
        <taxon>Bacteria</taxon>
        <taxon>Bacillati</taxon>
        <taxon>Cyanobacteriota</taxon>
        <taxon>Cyanophyceae</taxon>
        <taxon>Nostocales</taxon>
        <taxon>Tolypothrichaceae</taxon>
        <taxon>Tolypothrix</taxon>
    </lineage>
</organism>
<dbReference type="OrthoDB" id="518236at2"/>
<accession>A0A0C1RCK7</accession>
<evidence type="ECO:0000256" key="1">
    <source>
        <dbReference type="SAM" id="MobiDB-lite"/>
    </source>
</evidence>
<comment type="caution">
    <text evidence="2">The sequence shown here is derived from an EMBL/GenBank/DDBJ whole genome shotgun (WGS) entry which is preliminary data.</text>
</comment>
<dbReference type="EMBL" id="JHEG02000051">
    <property type="protein sequence ID" value="KIE09980.1"/>
    <property type="molecule type" value="Genomic_DNA"/>
</dbReference>
<gene>
    <name evidence="2" type="ORF">DA73_0224135</name>
</gene>
<feature type="region of interest" description="Disordered" evidence="1">
    <location>
        <begin position="60"/>
        <end position="81"/>
    </location>
</feature>
<feature type="compositionally biased region" description="Basic and acidic residues" evidence="1">
    <location>
        <begin position="63"/>
        <end position="81"/>
    </location>
</feature>
<name>A0A0C1RCK7_9CYAN</name>
<evidence type="ECO:0000313" key="2">
    <source>
        <dbReference type="EMBL" id="KIE09980.1"/>
    </source>
</evidence>
<protein>
    <submittedName>
        <fullName evidence="2">Uncharacterized protein</fullName>
    </submittedName>
</protein>
<dbReference type="STRING" id="1479485.DA73_0224135"/>
<dbReference type="AlphaFoldDB" id="A0A0C1RCK7"/>
<proteinExistence type="predicted"/>
<sequence>MANKLLNFRCPDELLAAIDELGRNRYPANNDSGCDRSKTVLDLLQAGLVALTDGEVVLPESKTNGKADESESDVNGKTEDKTLGKTDVEAIVEIRLTEMMAVLQQQLSDIDKRLGKLKTR</sequence>